<evidence type="ECO:0000256" key="1">
    <source>
        <dbReference type="SAM" id="MobiDB-lite"/>
    </source>
</evidence>
<dbReference type="AlphaFoldDB" id="A0A1Z4V718"/>
<accession>A0A1Z4V718</accession>
<protein>
    <submittedName>
        <fullName evidence="2">Uncharacterized protein</fullName>
    </submittedName>
</protein>
<organism evidence="2 3">
    <name type="scientific">Dolichospermum compactum NIES-806</name>
    <dbReference type="NCBI Taxonomy" id="1973481"/>
    <lineage>
        <taxon>Bacteria</taxon>
        <taxon>Bacillati</taxon>
        <taxon>Cyanobacteriota</taxon>
        <taxon>Cyanophyceae</taxon>
        <taxon>Nostocales</taxon>
        <taxon>Aphanizomenonaceae</taxon>
        <taxon>Dolichospermum</taxon>
        <taxon>Dolichospermum compactum</taxon>
    </lineage>
</organism>
<dbReference type="EMBL" id="AP018316">
    <property type="protein sequence ID" value="BAZ87129.1"/>
    <property type="molecule type" value="Genomic_DNA"/>
</dbReference>
<dbReference type="KEGG" id="dcm:NIES806_33470"/>
<dbReference type="Proteomes" id="UP000218702">
    <property type="component" value="Chromosome"/>
</dbReference>
<evidence type="ECO:0000313" key="3">
    <source>
        <dbReference type="Proteomes" id="UP000218702"/>
    </source>
</evidence>
<evidence type="ECO:0000313" key="2">
    <source>
        <dbReference type="EMBL" id="BAZ87129.1"/>
    </source>
</evidence>
<feature type="region of interest" description="Disordered" evidence="1">
    <location>
        <begin position="1"/>
        <end position="20"/>
    </location>
</feature>
<proteinExistence type="predicted"/>
<keyword evidence="3" id="KW-1185">Reference proteome</keyword>
<reference evidence="2 3" key="1">
    <citation type="submission" date="2017-06" db="EMBL/GenBank/DDBJ databases">
        <title>Genome sequencing of cyanobaciteial culture collection at National Institute for Environmental Studies (NIES).</title>
        <authorList>
            <person name="Hirose Y."/>
            <person name="Shimura Y."/>
            <person name="Fujisawa T."/>
            <person name="Nakamura Y."/>
            <person name="Kawachi M."/>
        </authorList>
    </citation>
    <scope>NUCLEOTIDE SEQUENCE [LARGE SCALE GENOMIC DNA]</scope>
    <source>
        <strain evidence="2 3">NIES-806</strain>
    </source>
</reference>
<sequence length="72" mass="8584">MGVEEGRGLYENEPRRSEGHEGRRVLERFFVGFNFSGLLLYSHIKHSSNLYHQVHLILQQLDLMYLMYLNFP</sequence>
<gene>
    <name evidence="2" type="ORF">NIES806_33470</name>
</gene>
<name>A0A1Z4V718_9CYAN</name>